<reference evidence="12 13" key="1">
    <citation type="journal article" date="2015" name="Sci. Rep.">
        <title>Genome of the facultative scuticociliatosis pathogen Pseudocohnilembus persalinus provides insight into its virulence through horizontal gene transfer.</title>
        <authorList>
            <person name="Xiong J."/>
            <person name="Wang G."/>
            <person name="Cheng J."/>
            <person name="Tian M."/>
            <person name="Pan X."/>
            <person name="Warren A."/>
            <person name="Jiang C."/>
            <person name="Yuan D."/>
            <person name="Miao W."/>
        </authorList>
    </citation>
    <scope>NUCLEOTIDE SEQUENCE [LARGE SCALE GENOMIC DNA]</scope>
    <source>
        <strain evidence="12">36N120E</strain>
    </source>
</reference>
<comment type="subcellular location">
    <subcellularLocation>
        <location evidence="1">Nucleus</location>
    </subcellularLocation>
</comment>
<gene>
    <name evidence="12" type="ORF">PPERSA_12632</name>
</gene>
<organism evidence="12 13">
    <name type="scientific">Pseudocohnilembus persalinus</name>
    <name type="common">Ciliate</name>
    <dbReference type="NCBI Taxonomy" id="266149"/>
    <lineage>
        <taxon>Eukaryota</taxon>
        <taxon>Sar</taxon>
        <taxon>Alveolata</taxon>
        <taxon>Ciliophora</taxon>
        <taxon>Intramacronucleata</taxon>
        <taxon>Oligohymenophorea</taxon>
        <taxon>Scuticociliatia</taxon>
        <taxon>Philasterida</taxon>
        <taxon>Pseudocohnilembidae</taxon>
        <taxon>Pseudocohnilembus</taxon>
    </lineage>
</organism>
<comment type="caution">
    <text evidence="12">The sequence shown here is derived from an EMBL/GenBank/DDBJ whole genome shotgun (WGS) entry which is preliminary data.</text>
</comment>
<dbReference type="InterPro" id="IPR027417">
    <property type="entry name" value="P-loop_NTPase"/>
</dbReference>
<keyword evidence="8" id="KW-0539">Nucleus</keyword>
<keyword evidence="5" id="KW-0347">Helicase</keyword>
<dbReference type="OrthoDB" id="5857104at2759"/>
<dbReference type="GO" id="GO:0016787">
    <property type="term" value="F:hydrolase activity"/>
    <property type="evidence" value="ECO:0007669"/>
    <property type="project" value="UniProtKB-KW"/>
</dbReference>
<dbReference type="SUPFAM" id="SSF52540">
    <property type="entry name" value="P-loop containing nucleoside triphosphate hydrolases"/>
    <property type="match status" value="2"/>
</dbReference>
<keyword evidence="7" id="KW-0175">Coiled coil</keyword>
<dbReference type="FunFam" id="3.40.50.10810:FF:000015">
    <property type="entry name" value="lymphoid-specific helicase isoform X1"/>
    <property type="match status" value="1"/>
</dbReference>
<evidence type="ECO:0000256" key="2">
    <source>
        <dbReference type="ARBA" id="ARBA00007025"/>
    </source>
</evidence>
<dbReference type="AlphaFoldDB" id="A0A0V0QD08"/>
<feature type="compositionally biased region" description="Basic and acidic residues" evidence="9">
    <location>
        <begin position="662"/>
        <end position="678"/>
    </location>
</feature>
<keyword evidence="13" id="KW-1185">Reference proteome</keyword>
<keyword evidence="6" id="KW-0067">ATP-binding</keyword>
<evidence type="ECO:0000256" key="7">
    <source>
        <dbReference type="ARBA" id="ARBA00023054"/>
    </source>
</evidence>
<dbReference type="OMA" id="WIAINEE"/>
<sequence>MISLYNNKLNGILADEMGLGKTIQTISLFAYLIEYKKVFGSFLVVVPLSTVSNWSIEFEKWAPEIKVIVYKGSPQTRKDIAKWMKIGNWHVVLTTYEYILKDKATLCKHNWKYIVVDEGHRMKNSRSKFAQILGQQYQSDYRLLLTGTPLQNNLAELWALLNFLLPKIFESCDDFEKWFSMPIAKQIKTEENQELNEEEQLLIINRLHQVLRPFLLRRVKKEVEKELPQKTEQVIKVDMSPWQKLYYDQLESKKQVCQDPVTGKVQYTMLNNLLMQLRKICNHPYLFLNEFDINDDLWRVSGKMELLDRIVPKLLNTGHRMLIFTQMTSVMDIMQYYFQYKGIKYLRLDGSTKSEERGESQRLFNMPNSEFNVFLLSTRAGGLGLNLQSADTVIIFDTDWNPQQDLQAQDRAHRIGSKNEVKVLRLITANSIEEGILSKARYKRELDEIIIQAGMYNQRSSQDERTQKIEYLLQRNKDSESKEDDIPNDEQINEMISRSEEEFDLYQDMDKNRYNEEKKIYKNFNYPTIYKDGEEIPNENWENYRYIEYENIPEWIRDPPQKEKDQKVEIESLPNQRSVRQKKQINYSETMSHVEFMRMIGEYKTKNPTEQQQQIELMENEDNLYKKQNKVYLEEEEEDFKQQQLDLEDLVNFDADKEISELEKQKQSQIQKEQHDNLDLNLENLQNKKSKKSQKNSKKNQKINKPTHKKKNDDNDIYMSDENEENAVFLDDEDDDDDKNEDSSIQMNSNFGVMDDSSQEKSNQKNGKNSKKQQNNNNSSKKQNSTKFKLTKNSENSTKFRIENYNIDSQNNQQLDDSDQIVMSD</sequence>
<feature type="compositionally biased region" description="Acidic residues" evidence="9">
    <location>
        <begin position="715"/>
        <end position="740"/>
    </location>
</feature>
<evidence type="ECO:0000259" key="11">
    <source>
        <dbReference type="PROSITE" id="PS51194"/>
    </source>
</evidence>
<dbReference type="GO" id="GO:0005634">
    <property type="term" value="C:nucleus"/>
    <property type="evidence" value="ECO:0007669"/>
    <property type="project" value="UniProtKB-SubCell"/>
</dbReference>
<evidence type="ECO:0000313" key="13">
    <source>
        <dbReference type="Proteomes" id="UP000054937"/>
    </source>
</evidence>
<dbReference type="Gene3D" id="3.40.50.10810">
    <property type="entry name" value="Tandem AAA-ATPase domain"/>
    <property type="match status" value="1"/>
</dbReference>
<dbReference type="PROSITE" id="PS51192">
    <property type="entry name" value="HELICASE_ATP_BIND_1"/>
    <property type="match status" value="1"/>
</dbReference>
<dbReference type="Gene3D" id="3.40.50.300">
    <property type="entry name" value="P-loop containing nucleotide triphosphate hydrolases"/>
    <property type="match status" value="1"/>
</dbReference>
<dbReference type="InterPro" id="IPR038718">
    <property type="entry name" value="SNF2-like_sf"/>
</dbReference>
<dbReference type="InterPro" id="IPR014001">
    <property type="entry name" value="Helicase_ATP-bd"/>
</dbReference>
<proteinExistence type="inferred from homology"/>
<evidence type="ECO:0000313" key="12">
    <source>
        <dbReference type="EMBL" id="KRW99956.1"/>
    </source>
</evidence>
<dbReference type="InParanoid" id="A0A0V0QD08"/>
<dbReference type="GO" id="GO:0005524">
    <property type="term" value="F:ATP binding"/>
    <property type="evidence" value="ECO:0007669"/>
    <property type="project" value="UniProtKB-KW"/>
</dbReference>
<dbReference type="Pfam" id="PF00271">
    <property type="entry name" value="Helicase_C"/>
    <property type="match status" value="1"/>
</dbReference>
<dbReference type="InterPro" id="IPR049730">
    <property type="entry name" value="SNF2/RAD54-like_C"/>
</dbReference>
<dbReference type="InterPro" id="IPR001650">
    <property type="entry name" value="Helicase_C-like"/>
</dbReference>
<dbReference type="FunCoup" id="A0A0V0QD08">
    <property type="interactions" value="100"/>
</dbReference>
<dbReference type="InterPro" id="IPR000330">
    <property type="entry name" value="SNF2_N"/>
</dbReference>
<feature type="domain" description="Helicase C-terminal" evidence="11">
    <location>
        <begin position="306"/>
        <end position="470"/>
    </location>
</feature>
<evidence type="ECO:0000259" key="10">
    <source>
        <dbReference type="PROSITE" id="PS51192"/>
    </source>
</evidence>
<feature type="region of interest" description="Disordered" evidence="9">
    <location>
        <begin position="662"/>
        <end position="825"/>
    </location>
</feature>
<dbReference type="CDD" id="cd18793">
    <property type="entry name" value="SF2_C_SNF"/>
    <property type="match status" value="1"/>
</dbReference>
<evidence type="ECO:0000256" key="1">
    <source>
        <dbReference type="ARBA" id="ARBA00004123"/>
    </source>
</evidence>
<dbReference type="EMBL" id="LDAU01000202">
    <property type="protein sequence ID" value="KRW99956.1"/>
    <property type="molecule type" value="Genomic_DNA"/>
</dbReference>
<accession>A0A0V0QD08</accession>
<dbReference type="SMART" id="SM00487">
    <property type="entry name" value="DEXDc"/>
    <property type="match status" value="1"/>
</dbReference>
<keyword evidence="3" id="KW-0547">Nucleotide-binding</keyword>
<dbReference type="Pfam" id="PF00176">
    <property type="entry name" value="SNF2-rel_dom"/>
    <property type="match status" value="1"/>
</dbReference>
<name>A0A0V0QD08_PSEPJ</name>
<dbReference type="GO" id="GO:0004386">
    <property type="term" value="F:helicase activity"/>
    <property type="evidence" value="ECO:0007669"/>
    <property type="project" value="UniProtKB-KW"/>
</dbReference>
<evidence type="ECO:0000256" key="9">
    <source>
        <dbReference type="SAM" id="MobiDB-lite"/>
    </source>
</evidence>
<keyword evidence="4 12" id="KW-0378">Hydrolase</keyword>
<evidence type="ECO:0000256" key="3">
    <source>
        <dbReference type="ARBA" id="ARBA00022741"/>
    </source>
</evidence>
<dbReference type="SMART" id="SM00490">
    <property type="entry name" value="HELICc"/>
    <property type="match status" value="1"/>
</dbReference>
<feature type="compositionally biased region" description="Polar residues" evidence="9">
    <location>
        <begin position="786"/>
        <end position="799"/>
    </location>
</feature>
<comment type="similarity">
    <text evidence="2">Belongs to the SNF2/RAD54 helicase family.</text>
</comment>
<feature type="compositionally biased region" description="Basic residues" evidence="9">
    <location>
        <begin position="688"/>
        <end position="710"/>
    </location>
</feature>
<protein>
    <submittedName>
        <fullName evidence="12">p-loop containing nucleoside triphosphate hydrolase</fullName>
    </submittedName>
</protein>
<dbReference type="PANTHER" id="PTHR10799">
    <property type="entry name" value="SNF2/RAD54 HELICASE FAMILY"/>
    <property type="match status" value="1"/>
</dbReference>
<evidence type="ECO:0000256" key="4">
    <source>
        <dbReference type="ARBA" id="ARBA00022801"/>
    </source>
</evidence>
<evidence type="ECO:0000256" key="8">
    <source>
        <dbReference type="ARBA" id="ARBA00023242"/>
    </source>
</evidence>
<feature type="compositionally biased region" description="Low complexity" evidence="9">
    <location>
        <begin position="764"/>
        <end position="785"/>
    </location>
</feature>
<feature type="domain" description="Helicase ATP-binding" evidence="10">
    <location>
        <begin position="2"/>
        <end position="167"/>
    </location>
</feature>
<evidence type="ECO:0000256" key="6">
    <source>
        <dbReference type="ARBA" id="ARBA00022840"/>
    </source>
</evidence>
<dbReference type="PROSITE" id="PS51194">
    <property type="entry name" value="HELICASE_CTER"/>
    <property type="match status" value="1"/>
</dbReference>
<dbReference type="Proteomes" id="UP000054937">
    <property type="component" value="Unassembled WGS sequence"/>
</dbReference>
<evidence type="ECO:0000256" key="5">
    <source>
        <dbReference type="ARBA" id="ARBA00022806"/>
    </source>
</evidence>